<organism evidence="2 3">
    <name type="scientific">Clonorchis sinensis</name>
    <name type="common">Chinese liver fluke</name>
    <dbReference type="NCBI Taxonomy" id="79923"/>
    <lineage>
        <taxon>Eukaryota</taxon>
        <taxon>Metazoa</taxon>
        <taxon>Spiralia</taxon>
        <taxon>Lophotrochozoa</taxon>
        <taxon>Platyhelminthes</taxon>
        <taxon>Trematoda</taxon>
        <taxon>Digenea</taxon>
        <taxon>Opisthorchiida</taxon>
        <taxon>Opisthorchiata</taxon>
        <taxon>Opisthorchiidae</taxon>
        <taxon>Clonorchis</taxon>
    </lineage>
</organism>
<name>A0A419Q5B9_CLOSI</name>
<feature type="compositionally biased region" description="Polar residues" evidence="1">
    <location>
        <begin position="402"/>
        <end position="413"/>
    </location>
</feature>
<feature type="region of interest" description="Disordered" evidence="1">
    <location>
        <begin position="159"/>
        <end position="211"/>
    </location>
</feature>
<sequence length="562" mass="62576">MPYWIFRLGRLFRLRRKRLAPEDPPSIHEEQVNRTAERKPMKQLKTLGDVADHLENLEDLGKKEIGQSLLGSKMDVRTDKKDTKPVSLPVSGALALTLPATNGRVDSPDCSADSNIWESTRRSQTIRQLFGSVKGRLAESIKSRKPDIEKTVTWRQNTDVTQGTTEASTISITDSSRKSARPNSRGEMREPWPQDILPHSTPGVEVKHNGRHISEVCDSEKVIEGPVSILVTKPPPELRRSAENFSQRLISANDPEKLTRIPPSGAKINVVRAARDSLVTKSEERSLPAADNAIPDTTEIESVEAMDTCAISPIIPLERIVPDKNAKNGDTSTSASSEQHQQQRQQKQSSTDGYVEGGPSKNEVRRMRRRSRKVRSTGKLKHRHRASQTSEEEMGGNEHMRSQSTGVSSNSSMDSGWWRRICDEDRIIKKLSRTGECTCVRRRYGSCRRCTLRTGIFKCTDRTDHCAVVQDLPRACSQGVRIKTNQADVVLEDLIGRLARDVAGSMLSRATYTKSISSRTHRRTALLLRALLGCQYLGTPDSSSASLSVLSSSRKSVSHTND</sequence>
<feature type="compositionally biased region" description="Polar residues" evidence="1">
    <location>
        <begin position="159"/>
        <end position="174"/>
    </location>
</feature>
<protein>
    <submittedName>
        <fullName evidence="2">Uncharacterized protein</fullName>
    </submittedName>
</protein>
<dbReference type="AlphaFoldDB" id="A0A419Q5B9"/>
<feature type="compositionally biased region" description="Basic residues" evidence="1">
    <location>
        <begin position="366"/>
        <end position="386"/>
    </location>
</feature>
<reference evidence="2 3" key="1">
    <citation type="journal article" date="2018" name="Biotechnol. Adv.">
        <title>Improved genomic resources and new bioinformatic workflow for the carcinogenic parasite Clonorchis sinensis: Biotechnological implications.</title>
        <authorList>
            <person name="Wang D."/>
            <person name="Korhonen P.K."/>
            <person name="Gasser R.B."/>
            <person name="Young N.D."/>
        </authorList>
    </citation>
    <scope>NUCLEOTIDE SEQUENCE [LARGE SCALE GENOMIC DNA]</scope>
    <source>
        <strain evidence="2">Cs-k2</strain>
    </source>
</reference>
<keyword evidence="3" id="KW-1185">Reference proteome</keyword>
<evidence type="ECO:0000313" key="3">
    <source>
        <dbReference type="Proteomes" id="UP000286415"/>
    </source>
</evidence>
<dbReference type="OrthoDB" id="6252293at2759"/>
<feature type="region of interest" description="Disordered" evidence="1">
    <location>
        <begin position="281"/>
        <end position="301"/>
    </location>
</feature>
<proteinExistence type="predicted"/>
<dbReference type="Proteomes" id="UP000286415">
    <property type="component" value="Unassembled WGS sequence"/>
</dbReference>
<comment type="caution">
    <text evidence="2">The sequence shown here is derived from an EMBL/GenBank/DDBJ whole genome shotgun (WGS) entry which is preliminary data.</text>
</comment>
<evidence type="ECO:0000256" key="1">
    <source>
        <dbReference type="SAM" id="MobiDB-lite"/>
    </source>
</evidence>
<dbReference type="EMBL" id="NIRI02000077">
    <property type="protein sequence ID" value="KAG5441112.1"/>
    <property type="molecule type" value="Genomic_DNA"/>
</dbReference>
<accession>A0A419Q5B9</accession>
<reference evidence="2 3" key="2">
    <citation type="journal article" date="2021" name="Genomics">
        <title>High-quality reference genome for Clonorchis sinensis.</title>
        <authorList>
            <person name="Young N.D."/>
            <person name="Stroehlein A.J."/>
            <person name="Kinkar L."/>
            <person name="Wang T."/>
            <person name="Sohn W.M."/>
            <person name="Chang B.C.H."/>
            <person name="Kaur P."/>
            <person name="Weisz D."/>
            <person name="Dudchenko O."/>
            <person name="Aiden E.L."/>
            <person name="Korhonen P.K."/>
            <person name="Gasser R.B."/>
        </authorList>
    </citation>
    <scope>NUCLEOTIDE SEQUENCE [LARGE SCALE GENOMIC DNA]</scope>
    <source>
        <strain evidence="2">Cs-k2</strain>
    </source>
</reference>
<feature type="compositionally biased region" description="Low complexity" evidence="1">
    <location>
        <begin position="334"/>
        <end position="350"/>
    </location>
</feature>
<gene>
    <name evidence="2" type="ORF">CSKR_202079</name>
</gene>
<feature type="region of interest" description="Disordered" evidence="1">
    <location>
        <begin position="541"/>
        <end position="562"/>
    </location>
</feature>
<feature type="region of interest" description="Disordered" evidence="1">
    <location>
        <begin position="320"/>
        <end position="413"/>
    </location>
</feature>
<feature type="compositionally biased region" description="Low complexity" evidence="1">
    <location>
        <begin position="542"/>
        <end position="555"/>
    </location>
</feature>
<evidence type="ECO:0000313" key="2">
    <source>
        <dbReference type="EMBL" id="KAG5441112.1"/>
    </source>
</evidence>
<dbReference type="InParanoid" id="A0A419Q5B9"/>